<evidence type="ECO:0000313" key="2">
    <source>
        <dbReference type="Proteomes" id="UP000033867"/>
    </source>
</evidence>
<organism evidence="1 2">
    <name type="scientific">Candidatus Magasanikbacteria bacterium GW2011_GWE2_42_7</name>
    <dbReference type="NCBI Taxonomy" id="1619052"/>
    <lineage>
        <taxon>Bacteria</taxon>
        <taxon>Candidatus Magasanikiibacteriota</taxon>
    </lineage>
</organism>
<evidence type="ECO:0000313" key="1">
    <source>
        <dbReference type="EMBL" id="KKS70740.1"/>
    </source>
</evidence>
<sequence length="151" mass="17212">MVFLYQMYSRERKTSMCAEITSILTKQAPSCITYTSPSTQGDAVIEEAVIVQCSGHEAHGQKILPTAIAVEILVKKPSWRKEDLLSYPTNCPHHDEGICSAGLQSGWCQHHFKWPDAVDDPKWTVPSDLIPVIRRLREESRPKYEHPDEHR</sequence>
<protein>
    <submittedName>
        <fullName evidence="1">Uncharacterized protein</fullName>
    </submittedName>
</protein>
<comment type="caution">
    <text evidence="1">The sequence shown here is derived from an EMBL/GenBank/DDBJ whole genome shotgun (WGS) entry which is preliminary data.</text>
</comment>
<gene>
    <name evidence="1" type="ORF">UV42_C0045G0008</name>
</gene>
<reference evidence="1 2" key="1">
    <citation type="journal article" date="2015" name="Nature">
        <title>rRNA introns, odd ribosomes, and small enigmatic genomes across a large radiation of phyla.</title>
        <authorList>
            <person name="Brown C.T."/>
            <person name="Hug L.A."/>
            <person name="Thomas B.C."/>
            <person name="Sharon I."/>
            <person name="Castelle C.J."/>
            <person name="Singh A."/>
            <person name="Wilkins M.J."/>
            <person name="Williams K.H."/>
            <person name="Banfield J.F."/>
        </authorList>
    </citation>
    <scope>NUCLEOTIDE SEQUENCE [LARGE SCALE GENOMIC DNA]</scope>
</reference>
<dbReference type="Proteomes" id="UP000033867">
    <property type="component" value="Unassembled WGS sequence"/>
</dbReference>
<proteinExistence type="predicted"/>
<dbReference type="EMBL" id="LCEK01000045">
    <property type="protein sequence ID" value="KKS70740.1"/>
    <property type="molecule type" value="Genomic_DNA"/>
</dbReference>
<accession>A0A0G1BBJ3</accession>
<name>A0A0G1BBJ3_9BACT</name>
<dbReference type="AlphaFoldDB" id="A0A0G1BBJ3"/>